<feature type="domain" description="Orn/DAP/Arg decarboxylase 2 N-terminal" evidence="6">
    <location>
        <begin position="32"/>
        <end position="273"/>
    </location>
</feature>
<dbReference type="PRINTS" id="PR01179">
    <property type="entry name" value="ODADCRBXLASE"/>
</dbReference>
<feature type="active site" description="Proton donor" evidence="5">
    <location>
        <position position="338"/>
    </location>
</feature>
<reference evidence="7 8" key="1">
    <citation type="submission" date="2021-10" db="EMBL/GenBank/DDBJ databases">
        <authorList>
            <person name="Grouzdev D.S."/>
            <person name="Pantiukh K.S."/>
            <person name="Krutkina M.S."/>
        </authorList>
    </citation>
    <scope>NUCLEOTIDE SEQUENCE [LARGE SCALE GENOMIC DNA]</scope>
    <source>
        <strain evidence="7 8">Z-7514</strain>
    </source>
</reference>
<dbReference type="EMBL" id="JAJFAT010000001">
    <property type="protein sequence ID" value="MCC3143939.1"/>
    <property type="molecule type" value="Genomic_DNA"/>
</dbReference>
<dbReference type="Proteomes" id="UP001199296">
    <property type="component" value="Unassembled WGS sequence"/>
</dbReference>
<dbReference type="CDD" id="cd06828">
    <property type="entry name" value="PLPDE_III_DapDC"/>
    <property type="match status" value="1"/>
</dbReference>
<feature type="modified residue" description="N6-(pyridoxal phosphate)lysine" evidence="5">
    <location>
        <position position="55"/>
    </location>
</feature>
<comment type="cofactor">
    <cofactor evidence="1 5">
        <name>pyridoxal 5'-phosphate</name>
        <dbReference type="ChEBI" id="CHEBI:597326"/>
    </cofactor>
</comment>
<evidence type="ECO:0000313" key="8">
    <source>
        <dbReference type="Proteomes" id="UP001199296"/>
    </source>
</evidence>
<sequence>MAMKNITIPKQKIRKIVEENGTPFHIYDERVIIKRLNNLLNSFNWTDFKEYFAIKANPNPHILKIMKDMNCGVDAATVSEIKLAEKVGFEGTDIMFTSNLTTLDAYQYAVDRGAIINIDWAADIYELFENGIIPENISFRLNPGSIENEIMGDSKDSKFGSTAEQIKKAVSFLADNGIQKLGLHTMVVSNENDPAIFKDYTEMIFSFALELIDEFGVEIEFINIGGGIGIPYLPEQEVDLEAIAEAVYQSYQEIILAENLSPKIFLESGRYVSGESGYLVTRVIKEKETFKKYLGLDASMSDLMRPGMYGSYHHLSNIDAEERAETELEIYDVVGSLCENNDKFAVNRELPLSKKDDIIVIHDTGAHGHAMGFNYNGMLKNSEFLYTKDGEVKKIRRDETFEDYTNTIIGGY</sequence>
<dbReference type="RefSeq" id="WP_229343293.1">
    <property type="nucleotide sequence ID" value="NZ_JAJFAT010000001.1"/>
</dbReference>
<comment type="caution">
    <text evidence="7">The sequence shown here is derived from an EMBL/GenBank/DDBJ whole genome shotgun (WGS) entry which is preliminary data.</text>
</comment>
<evidence type="ECO:0000256" key="1">
    <source>
        <dbReference type="ARBA" id="ARBA00001933"/>
    </source>
</evidence>
<keyword evidence="2" id="KW-0210">Decarboxylase</keyword>
<dbReference type="SUPFAM" id="SSF51419">
    <property type="entry name" value="PLP-binding barrel"/>
    <property type="match status" value="1"/>
</dbReference>
<evidence type="ECO:0000256" key="2">
    <source>
        <dbReference type="ARBA" id="ARBA00022793"/>
    </source>
</evidence>
<dbReference type="PANTHER" id="PTHR43727:SF2">
    <property type="entry name" value="GROUP IV DECARBOXYLASE"/>
    <property type="match status" value="1"/>
</dbReference>
<dbReference type="PANTHER" id="PTHR43727">
    <property type="entry name" value="DIAMINOPIMELATE DECARBOXYLASE"/>
    <property type="match status" value="1"/>
</dbReference>
<name>A0AAW4WX64_9FIRM</name>
<keyword evidence="4" id="KW-0456">Lyase</keyword>
<keyword evidence="8" id="KW-1185">Reference proteome</keyword>
<dbReference type="InterPro" id="IPR009006">
    <property type="entry name" value="Ala_racemase/Decarboxylase_C"/>
</dbReference>
<dbReference type="SUPFAM" id="SSF50621">
    <property type="entry name" value="Alanine racemase C-terminal domain-like"/>
    <property type="match status" value="1"/>
</dbReference>
<evidence type="ECO:0000313" key="7">
    <source>
        <dbReference type="EMBL" id="MCC3143939.1"/>
    </source>
</evidence>
<gene>
    <name evidence="7" type="ORF">LJ207_01205</name>
</gene>
<dbReference type="AlphaFoldDB" id="A0AAW4WX64"/>
<dbReference type="GO" id="GO:0008836">
    <property type="term" value="F:diaminopimelate decarboxylase activity"/>
    <property type="evidence" value="ECO:0007669"/>
    <property type="project" value="InterPro"/>
</dbReference>
<evidence type="ECO:0000259" key="6">
    <source>
        <dbReference type="Pfam" id="PF02784"/>
    </source>
</evidence>
<keyword evidence="3 5" id="KW-0663">Pyridoxal phosphate</keyword>
<dbReference type="Gene3D" id="3.20.20.10">
    <property type="entry name" value="Alanine racemase"/>
    <property type="match status" value="1"/>
</dbReference>
<dbReference type="PROSITE" id="PS00879">
    <property type="entry name" value="ODR_DC_2_2"/>
    <property type="match status" value="1"/>
</dbReference>
<dbReference type="InterPro" id="IPR000183">
    <property type="entry name" value="Orn/DAP/Arg_de-COase"/>
</dbReference>
<dbReference type="PRINTS" id="PR01181">
    <property type="entry name" value="DAPDCRBXLASE"/>
</dbReference>
<protein>
    <submittedName>
        <fullName evidence="7">Diaminopimelate decarboxylase</fullName>
    </submittedName>
</protein>
<evidence type="ECO:0000256" key="3">
    <source>
        <dbReference type="ARBA" id="ARBA00022898"/>
    </source>
</evidence>
<dbReference type="Gene3D" id="2.40.37.10">
    <property type="entry name" value="Lyase, Ornithine Decarboxylase, Chain A, domain 1"/>
    <property type="match status" value="1"/>
</dbReference>
<dbReference type="InterPro" id="IPR022644">
    <property type="entry name" value="De-COase2_N"/>
</dbReference>
<dbReference type="InterPro" id="IPR029066">
    <property type="entry name" value="PLP-binding_barrel"/>
</dbReference>
<proteinExistence type="predicted"/>
<dbReference type="GO" id="GO:0009089">
    <property type="term" value="P:lysine biosynthetic process via diaminopimelate"/>
    <property type="evidence" value="ECO:0007669"/>
    <property type="project" value="InterPro"/>
</dbReference>
<evidence type="ECO:0000256" key="5">
    <source>
        <dbReference type="PIRSR" id="PIRSR600183-50"/>
    </source>
</evidence>
<organism evidence="7 8">
    <name type="scientific">Halanaerobium polyolivorans</name>
    <dbReference type="NCBI Taxonomy" id="2886943"/>
    <lineage>
        <taxon>Bacteria</taxon>
        <taxon>Bacillati</taxon>
        <taxon>Bacillota</taxon>
        <taxon>Clostridia</taxon>
        <taxon>Halanaerobiales</taxon>
        <taxon>Halanaerobiaceae</taxon>
        <taxon>Halanaerobium</taxon>
    </lineage>
</organism>
<evidence type="ECO:0000256" key="4">
    <source>
        <dbReference type="ARBA" id="ARBA00023239"/>
    </source>
</evidence>
<dbReference type="FunFam" id="3.20.20.10:FF:000003">
    <property type="entry name" value="Diaminopimelate decarboxylase"/>
    <property type="match status" value="1"/>
</dbReference>
<dbReference type="InterPro" id="IPR002986">
    <property type="entry name" value="DAP_deCOOHase_LysA"/>
</dbReference>
<dbReference type="Pfam" id="PF02784">
    <property type="entry name" value="Orn_Arg_deC_N"/>
    <property type="match status" value="1"/>
</dbReference>
<dbReference type="InterPro" id="IPR022657">
    <property type="entry name" value="De-COase2_CS"/>
</dbReference>
<accession>A0AAW4WX64</accession>